<evidence type="ECO:0000256" key="1">
    <source>
        <dbReference type="ARBA" id="ARBA00022723"/>
    </source>
</evidence>
<dbReference type="SUPFAM" id="SSF56300">
    <property type="entry name" value="Metallo-dependent phosphatases"/>
    <property type="match status" value="1"/>
</dbReference>
<name>A0A382L4E4_9ZZZZ</name>
<dbReference type="InterPro" id="IPR004843">
    <property type="entry name" value="Calcineurin-like_PHP"/>
</dbReference>
<protein>
    <recommendedName>
        <fullName evidence="5">Calcineurin-like phosphoesterase domain-containing protein</fullName>
    </recommendedName>
</protein>
<dbReference type="GO" id="GO:0016787">
    <property type="term" value="F:hydrolase activity"/>
    <property type="evidence" value="ECO:0007669"/>
    <property type="project" value="UniProtKB-KW"/>
</dbReference>
<keyword evidence="3" id="KW-0408">Iron</keyword>
<reference evidence="6" key="1">
    <citation type="submission" date="2018-05" db="EMBL/GenBank/DDBJ databases">
        <authorList>
            <person name="Lanie J.A."/>
            <person name="Ng W.-L."/>
            <person name="Kazmierczak K.M."/>
            <person name="Andrzejewski T.M."/>
            <person name="Davidsen T.M."/>
            <person name="Wayne K.J."/>
            <person name="Tettelin H."/>
            <person name="Glass J.I."/>
            <person name="Rusch D."/>
            <person name="Podicherti R."/>
            <person name="Tsui H.-C.T."/>
            <person name="Winkler M.E."/>
        </authorList>
    </citation>
    <scope>NUCLEOTIDE SEQUENCE</scope>
</reference>
<evidence type="ECO:0000313" key="6">
    <source>
        <dbReference type="EMBL" id="SVC29847.1"/>
    </source>
</evidence>
<dbReference type="Gene3D" id="3.60.21.10">
    <property type="match status" value="1"/>
</dbReference>
<evidence type="ECO:0000256" key="3">
    <source>
        <dbReference type="ARBA" id="ARBA00023004"/>
    </source>
</evidence>
<feature type="domain" description="Calcineurin-like phosphoesterase" evidence="5">
    <location>
        <begin position="3"/>
        <end position="92"/>
    </location>
</feature>
<dbReference type="InterPro" id="IPR050884">
    <property type="entry name" value="CNP_phosphodiesterase-III"/>
</dbReference>
<dbReference type="EMBL" id="UINC01083796">
    <property type="protein sequence ID" value="SVC29847.1"/>
    <property type="molecule type" value="Genomic_DNA"/>
</dbReference>
<dbReference type="Pfam" id="PF00149">
    <property type="entry name" value="Metallophos"/>
    <property type="match status" value="1"/>
</dbReference>
<dbReference type="InterPro" id="IPR029052">
    <property type="entry name" value="Metallo-depent_PP-like"/>
</dbReference>
<sequence>MFTFAQISDFHITTSKDLISQLRTDDHLRVMVSHLNNLGETPAFVLCTGDLVDTGGAEEYDLLAEILSNLRMPYYFIPGNHDEREAMRQAFPNHGYLSGHDGYMQYEIEDYEPRLIGLDT</sequence>
<dbReference type="PANTHER" id="PTHR42988">
    <property type="entry name" value="PHOSPHOHYDROLASE"/>
    <property type="match status" value="1"/>
</dbReference>
<gene>
    <name evidence="6" type="ORF">METZ01_LOCUS282701</name>
</gene>
<dbReference type="PANTHER" id="PTHR42988:SF2">
    <property type="entry name" value="CYCLIC NUCLEOTIDE PHOSPHODIESTERASE CBUA0032-RELATED"/>
    <property type="match status" value="1"/>
</dbReference>
<organism evidence="6">
    <name type="scientific">marine metagenome</name>
    <dbReference type="NCBI Taxonomy" id="408172"/>
    <lineage>
        <taxon>unclassified sequences</taxon>
        <taxon>metagenomes</taxon>
        <taxon>ecological metagenomes</taxon>
    </lineage>
</organism>
<proteinExistence type="inferred from homology"/>
<keyword evidence="2" id="KW-0378">Hydrolase</keyword>
<feature type="non-terminal residue" evidence="6">
    <location>
        <position position="120"/>
    </location>
</feature>
<accession>A0A382L4E4</accession>
<dbReference type="AlphaFoldDB" id="A0A382L4E4"/>
<evidence type="ECO:0000256" key="2">
    <source>
        <dbReference type="ARBA" id="ARBA00022801"/>
    </source>
</evidence>
<evidence type="ECO:0000256" key="4">
    <source>
        <dbReference type="ARBA" id="ARBA00025742"/>
    </source>
</evidence>
<keyword evidence="1" id="KW-0479">Metal-binding</keyword>
<comment type="similarity">
    <text evidence="4">Belongs to the cyclic nucleotide phosphodiesterase class-III family.</text>
</comment>
<dbReference type="GO" id="GO:0046872">
    <property type="term" value="F:metal ion binding"/>
    <property type="evidence" value="ECO:0007669"/>
    <property type="project" value="UniProtKB-KW"/>
</dbReference>
<evidence type="ECO:0000259" key="5">
    <source>
        <dbReference type="Pfam" id="PF00149"/>
    </source>
</evidence>